<feature type="region of interest" description="Disordered" evidence="1">
    <location>
        <begin position="75"/>
        <end position="125"/>
    </location>
</feature>
<feature type="compositionally biased region" description="Polar residues" evidence="1">
    <location>
        <begin position="110"/>
        <end position="125"/>
    </location>
</feature>
<proteinExistence type="predicted"/>
<comment type="caution">
    <text evidence="2">The sequence shown here is derived from an EMBL/GenBank/DDBJ whole genome shotgun (WGS) entry which is preliminary data.</text>
</comment>
<gene>
    <name evidence="2" type="ORF">CPLU01_01753</name>
</gene>
<evidence type="ECO:0000313" key="2">
    <source>
        <dbReference type="EMBL" id="KAF6839616.1"/>
    </source>
</evidence>
<evidence type="ECO:0000313" key="3">
    <source>
        <dbReference type="Proteomes" id="UP000654918"/>
    </source>
</evidence>
<protein>
    <submittedName>
        <fullName evidence="2">Uncharacterized protein</fullName>
    </submittedName>
</protein>
<dbReference type="EMBL" id="WIGO01000012">
    <property type="protein sequence ID" value="KAF6839616.1"/>
    <property type="molecule type" value="Genomic_DNA"/>
</dbReference>
<evidence type="ECO:0000256" key="1">
    <source>
        <dbReference type="SAM" id="MobiDB-lite"/>
    </source>
</evidence>
<accession>A0A8H6KYL4</accession>
<sequence length="233" mass="24614">MALSACCLASVAVGVMLNAYLFPTLNPLGLLIGTASAIQPLSVAGMRPHHRIPVDVTLLDSAGLRATAFPVGARGKGLSNPSIPPITGPGSPQLLPHSGTAISDGGPLTPESQHQLQRSVSQRQRFDTTQYEARCGCNLLMSPMGEPGGKLGRTWCAAVPLKETASTGRRRHRVGLLWLAETQAAAAPWGGIEGVSLHRWAIDRRRGRIDHGKPRKGMLICDGSGHLTTTTDL</sequence>
<name>A0A8H6KYL4_9PEZI</name>
<dbReference type="AlphaFoldDB" id="A0A8H6KYL4"/>
<reference evidence="2" key="1">
    <citation type="journal article" date="2020" name="Phytopathology">
        <title>Genome Sequence Resources of Colletotrichum truncatum, C. plurivorum, C. musicola, and C. sojae: Four Species Pathogenic to Soybean (Glycine max).</title>
        <authorList>
            <person name="Rogerio F."/>
            <person name="Boufleur T.R."/>
            <person name="Ciampi-Guillardi M."/>
            <person name="Sukno S.A."/>
            <person name="Thon M.R."/>
            <person name="Massola Junior N.S."/>
            <person name="Baroncelli R."/>
        </authorList>
    </citation>
    <scope>NUCLEOTIDE SEQUENCE</scope>
    <source>
        <strain evidence="2">LFN00145</strain>
    </source>
</reference>
<dbReference type="Proteomes" id="UP000654918">
    <property type="component" value="Unassembled WGS sequence"/>
</dbReference>
<organism evidence="2 3">
    <name type="scientific">Colletotrichum plurivorum</name>
    <dbReference type="NCBI Taxonomy" id="2175906"/>
    <lineage>
        <taxon>Eukaryota</taxon>
        <taxon>Fungi</taxon>
        <taxon>Dikarya</taxon>
        <taxon>Ascomycota</taxon>
        <taxon>Pezizomycotina</taxon>
        <taxon>Sordariomycetes</taxon>
        <taxon>Hypocreomycetidae</taxon>
        <taxon>Glomerellales</taxon>
        <taxon>Glomerellaceae</taxon>
        <taxon>Colletotrichum</taxon>
        <taxon>Colletotrichum orchidearum species complex</taxon>
    </lineage>
</organism>
<keyword evidence="3" id="KW-1185">Reference proteome</keyword>